<name>A0A139IJV0_9PEZI</name>
<sequence>MPSYLWCLTLRRPRHNAQCTPTQPAGSLGTDPTQPTSQSLIDLIATEKLTTSKAVLTSTGVTVRYHENGLFDFMGSDPADVVLSPRLDTAGQDDVQSTNILRHRPRRLRHNPQTKHLS</sequence>
<organism evidence="2 3">
    <name type="scientific">Pseudocercospora musae</name>
    <dbReference type="NCBI Taxonomy" id="113226"/>
    <lineage>
        <taxon>Eukaryota</taxon>
        <taxon>Fungi</taxon>
        <taxon>Dikarya</taxon>
        <taxon>Ascomycota</taxon>
        <taxon>Pezizomycotina</taxon>
        <taxon>Dothideomycetes</taxon>
        <taxon>Dothideomycetidae</taxon>
        <taxon>Mycosphaerellales</taxon>
        <taxon>Mycosphaerellaceae</taxon>
        <taxon>Pseudocercospora</taxon>
    </lineage>
</organism>
<feature type="compositionally biased region" description="Basic residues" evidence="1">
    <location>
        <begin position="101"/>
        <end position="118"/>
    </location>
</feature>
<accession>A0A139IJV0</accession>
<evidence type="ECO:0000313" key="2">
    <source>
        <dbReference type="EMBL" id="KXT15058.1"/>
    </source>
</evidence>
<protein>
    <submittedName>
        <fullName evidence="2">Uncharacterized protein</fullName>
    </submittedName>
</protein>
<proteinExistence type="predicted"/>
<dbReference type="EMBL" id="LFZO01000067">
    <property type="protein sequence ID" value="KXT15058.1"/>
    <property type="molecule type" value="Genomic_DNA"/>
</dbReference>
<evidence type="ECO:0000313" key="3">
    <source>
        <dbReference type="Proteomes" id="UP000073492"/>
    </source>
</evidence>
<keyword evidence="3" id="KW-1185">Reference proteome</keyword>
<gene>
    <name evidence="2" type="ORF">AC579_1494</name>
</gene>
<dbReference type="AlphaFoldDB" id="A0A139IJV0"/>
<dbReference type="Proteomes" id="UP000073492">
    <property type="component" value="Unassembled WGS sequence"/>
</dbReference>
<evidence type="ECO:0000256" key="1">
    <source>
        <dbReference type="SAM" id="MobiDB-lite"/>
    </source>
</evidence>
<feature type="region of interest" description="Disordered" evidence="1">
    <location>
        <begin position="87"/>
        <end position="118"/>
    </location>
</feature>
<reference evidence="2 3" key="1">
    <citation type="submission" date="2015-07" db="EMBL/GenBank/DDBJ databases">
        <title>Comparative genomics of the Sigatoka disease complex on banana suggests a link between parallel evolutionary changes in Pseudocercospora fijiensis and Pseudocercospora eumusae and increased virulence on the banana host.</title>
        <authorList>
            <person name="Chang T.-C."/>
            <person name="Salvucci A."/>
            <person name="Crous P.W."/>
            <person name="Stergiopoulos I."/>
        </authorList>
    </citation>
    <scope>NUCLEOTIDE SEQUENCE [LARGE SCALE GENOMIC DNA]</scope>
    <source>
        <strain evidence="2 3">CBS 116634</strain>
    </source>
</reference>
<comment type="caution">
    <text evidence="2">The sequence shown here is derived from an EMBL/GenBank/DDBJ whole genome shotgun (WGS) entry which is preliminary data.</text>
</comment>